<gene>
    <name evidence="2" type="ORF">F2P47_04470</name>
</gene>
<dbReference type="RefSeq" id="WP_152214967.1">
    <property type="nucleotide sequence ID" value="NZ_WESC01000003.1"/>
</dbReference>
<accession>A0A6N6VQ57</accession>
<name>A0A6N6VQ57_9HYPH</name>
<evidence type="ECO:0000313" key="3">
    <source>
        <dbReference type="Proteomes" id="UP000468901"/>
    </source>
</evidence>
<feature type="chain" id="PRO_5027068255" evidence="1">
    <location>
        <begin position="22"/>
        <end position="136"/>
    </location>
</feature>
<proteinExistence type="predicted"/>
<sequence>MPKRFVAIAIALLLNGRTAYAAECLFYEPATSTISGVAHVMHGYGPPGFGESPDTDEKTVYLIVDLDHPTCLKGGDGEPNEDMANVRQIELLPQEGKIDQNLDGQHINATGKLTMHIIDTGSPAAVAMYAIGIGKD</sequence>
<organism evidence="2 3">
    <name type="scientific">Parvibaculum sedimenti</name>
    <dbReference type="NCBI Taxonomy" id="2608632"/>
    <lineage>
        <taxon>Bacteria</taxon>
        <taxon>Pseudomonadati</taxon>
        <taxon>Pseudomonadota</taxon>
        <taxon>Alphaproteobacteria</taxon>
        <taxon>Hyphomicrobiales</taxon>
        <taxon>Parvibaculaceae</taxon>
        <taxon>Parvibaculum</taxon>
    </lineage>
</organism>
<feature type="signal peptide" evidence="1">
    <location>
        <begin position="1"/>
        <end position="21"/>
    </location>
</feature>
<keyword evidence="3" id="KW-1185">Reference proteome</keyword>
<comment type="caution">
    <text evidence="2">The sequence shown here is derived from an EMBL/GenBank/DDBJ whole genome shotgun (WGS) entry which is preliminary data.</text>
</comment>
<keyword evidence="1" id="KW-0732">Signal</keyword>
<dbReference type="AlphaFoldDB" id="A0A6N6VQ57"/>
<protein>
    <submittedName>
        <fullName evidence="2">Uncharacterized protein</fullName>
    </submittedName>
</protein>
<evidence type="ECO:0000313" key="2">
    <source>
        <dbReference type="EMBL" id="KAB7741664.1"/>
    </source>
</evidence>
<dbReference type="Proteomes" id="UP000468901">
    <property type="component" value="Unassembled WGS sequence"/>
</dbReference>
<reference evidence="2 3" key="1">
    <citation type="submission" date="2019-09" db="EMBL/GenBank/DDBJ databases">
        <title>Parvibaculum sedimenti sp. nov., isolated from sediment.</title>
        <authorList>
            <person name="Wang Y."/>
        </authorList>
    </citation>
    <scope>NUCLEOTIDE SEQUENCE [LARGE SCALE GENOMIC DNA]</scope>
    <source>
        <strain evidence="2 3">HXT-9</strain>
    </source>
</reference>
<evidence type="ECO:0000256" key="1">
    <source>
        <dbReference type="SAM" id="SignalP"/>
    </source>
</evidence>
<dbReference type="EMBL" id="WESC01000003">
    <property type="protein sequence ID" value="KAB7741664.1"/>
    <property type="molecule type" value="Genomic_DNA"/>
</dbReference>